<dbReference type="Gene3D" id="3.40.630.30">
    <property type="match status" value="1"/>
</dbReference>
<evidence type="ECO:0000259" key="1">
    <source>
        <dbReference type="PROSITE" id="PS51186"/>
    </source>
</evidence>
<reference evidence="2 3" key="1">
    <citation type="submission" date="2015-02" db="EMBL/GenBank/DDBJ databases">
        <authorList>
            <person name="Chooi Y.-H."/>
        </authorList>
    </citation>
    <scope>NUCLEOTIDE SEQUENCE [LARGE SCALE GENOMIC DNA]</scope>
    <source>
        <strain evidence="2">E3</strain>
    </source>
</reference>
<dbReference type="Pfam" id="PF00583">
    <property type="entry name" value="Acetyltransf_1"/>
    <property type="match status" value="1"/>
</dbReference>
<dbReference type="InterPro" id="IPR016181">
    <property type="entry name" value="Acyl_CoA_acyltransferase"/>
</dbReference>
<dbReference type="PANTHER" id="PTHR43617">
    <property type="entry name" value="L-AMINO ACID N-ACETYLTRANSFERASE"/>
    <property type="match status" value="1"/>
</dbReference>
<gene>
    <name evidence="2" type="ORF">PBRA_001469</name>
</gene>
<name>A0A0G4IYJ8_PLABS</name>
<dbReference type="OrthoDB" id="47374at2759"/>
<sequence length="156" mass="17907">MTADLCGSSVEPYGRELLAKRLDPERQAFKSWECAVAEDVESRSAIGFVIFVHHRCGCARTGGGRRRAKADYLDLFFVAVQKRYRTRGIGTRLIQHVVDACNERVGCQEVRLHVLDGNANAIRLYERLGFTKCCLKKDYPQEPFRAWRMRRQRTGP</sequence>
<dbReference type="SUPFAM" id="SSF55729">
    <property type="entry name" value="Acyl-CoA N-acyltransferases (Nat)"/>
    <property type="match status" value="1"/>
</dbReference>
<evidence type="ECO:0000313" key="2">
    <source>
        <dbReference type="EMBL" id="CEP00415.1"/>
    </source>
</evidence>
<dbReference type="CDD" id="cd04301">
    <property type="entry name" value="NAT_SF"/>
    <property type="match status" value="1"/>
</dbReference>
<dbReference type="PROSITE" id="PS51186">
    <property type="entry name" value="GNAT"/>
    <property type="match status" value="1"/>
</dbReference>
<dbReference type="InterPro" id="IPR050276">
    <property type="entry name" value="MshD_Acetyltransferase"/>
</dbReference>
<feature type="domain" description="N-acetyltransferase" evidence="1">
    <location>
        <begin position="8"/>
        <end position="154"/>
    </location>
</feature>
<protein>
    <recommendedName>
        <fullName evidence="1">N-acetyltransferase domain-containing protein</fullName>
    </recommendedName>
</protein>
<organism evidence="2 3">
    <name type="scientific">Plasmodiophora brassicae</name>
    <name type="common">Clubroot disease agent</name>
    <dbReference type="NCBI Taxonomy" id="37360"/>
    <lineage>
        <taxon>Eukaryota</taxon>
        <taxon>Sar</taxon>
        <taxon>Rhizaria</taxon>
        <taxon>Endomyxa</taxon>
        <taxon>Phytomyxea</taxon>
        <taxon>Plasmodiophorida</taxon>
        <taxon>Plasmodiophoridae</taxon>
        <taxon>Plasmodiophora</taxon>
    </lineage>
</organism>
<evidence type="ECO:0000313" key="3">
    <source>
        <dbReference type="Proteomes" id="UP000039324"/>
    </source>
</evidence>
<proteinExistence type="predicted"/>
<keyword evidence="3" id="KW-1185">Reference proteome</keyword>
<dbReference type="Proteomes" id="UP000039324">
    <property type="component" value="Unassembled WGS sequence"/>
</dbReference>
<dbReference type="EMBL" id="CDSF01000101">
    <property type="protein sequence ID" value="CEP00415.1"/>
    <property type="molecule type" value="Genomic_DNA"/>
</dbReference>
<accession>A0A0G4IYJ8</accession>
<dbReference type="GO" id="GO:0016747">
    <property type="term" value="F:acyltransferase activity, transferring groups other than amino-acyl groups"/>
    <property type="evidence" value="ECO:0007669"/>
    <property type="project" value="InterPro"/>
</dbReference>
<dbReference type="InterPro" id="IPR000182">
    <property type="entry name" value="GNAT_dom"/>
</dbReference>
<dbReference type="AlphaFoldDB" id="A0A0G4IYJ8"/>